<dbReference type="InterPro" id="IPR020612">
    <property type="entry name" value="Methylthiotransferase_CS"/>
</dbReference>
<evidence type="ECO:0000256" key="5">
    <source>
        <dbReference type="ARBA" id="ARBA00022723"/>
    </source>
</evidence>
<keyword evidence="6 8" id="KW-0408">Iron</keyword>
<dbReference type="InterPro" id="IPR058240">
    <property type="entry name" value="rSAM_sf"/>
</dbReference>
<dbReference type="GO" id="GO:0005840">
    <property type="term" value="C:ribosome"/>
    <property type="evidence" value="ECO:0007669"/>
    <property type="project" value="UniProtKB-KW"/>
</dbReference>
<feature type="domain" description="TRAM" evidence="9">
    <location>
        <begin position="372"/>
        <end position="442"/>
    </location>
</feature>
<dbReference type="NCBIfam" id="TIGR00089">
    <property type="entry name" value="MiaB/RimO family radical SAM methylthiotransferase"/>
    <property type="match status" value="1"/>
</dbReference>
<evidence type="ECO:0000259" key="11">
    <source>
        <dbReference type="PROSITE" id="PS51918"/>
    </source>
</evidence>
<evidence type="ECO:0000259" key="10">
    <source>
        <dbReference type="PROSITE" id="PS51449"/>
    </source>
</evidence>
<sequence length="455" mass="50724">MPSALFKESNHVPRIGVVSLGCPKNLVDSQRLISALLAKGYILENDFNQADVVLINTCGFIEPAVQESFEAIFAAKQECSQVVVMGCLGAEKEKVLAEYPDVAAVIGPGKRATVLRTVERLVGEPPALSRQSVPSSGVLLTPPHYSYLKIAEGCRHHCAFCIIPNLRGSLRSRSIENIMTEAKDLVARNVREIMVIAQDSSDYGADLKDGSDLLKLCDAFATLQPRPWIRLHYVYPSKIVDELIPYMRDGIILPYLDVPLQHASPRVLKLMKRPGNIEHTYERIMSWREICPDISIRSNFITGFPGETEQDFDELLDFIQKARLDRVGTFPYSDVEGALANDYDGVVPEEVRQERAQILMELQAQISADKLKERIGKSYDMIVDSVTEEGAIVARSKYEAPDIDGVITIDDPSPEIRVQEGDFIRGTITDSDEHDMTAELDANITSHTHIPFARR</sequence>
<evidence type="ECO:0000256" key="7">
    <source>
        <dbReference type="ARBA" id="ARBA00023014"/>
    </source>
</evidence>
<dbReference type="InterPro" id="IPR012340">
    <property type="entry name" value="NA-bd_OB-fold"/>
</dbReference>
<organism evidence="12 13">
    <name type="scientific">Candidatus Anaerobiospirillum pullistercoris</name>
    <dbReference type="NCBI Taxonomy" id="2838452"/>
    <lineage>
        <taxon>Bacteria</taxon>
        <taxon>Pseudomonadati</taxon>
        <taxon>Pseudomonadota</taxon>
        <taxon>Gammaproteobacteria</taxon>
        <taxon>Aeromonadales</taxon>
        <taxon>Succinivibrionaceae</taxon>
        <taxon>Anaerobiospirillum</taxon>
    </lineage>
</organism>
<dbReference type="PANTHER" id="PTHR43837">
    <property type="entry name" value="RIBOSOMAL PROTEIN S12 METHYLTHIOTRANSFERASE RIMO"/>
    <property type="match status" value="1"/>
</dbReference>
<dbReference type="NCBIfam" id="TIGR01125">
    <property type="entry name" value="30S ribosomal protein S12 methylthiotransferase RimO"/>
    <property type="match status" value="1"/>
</dbReference>
<protein>
    <recommendedName>
        <fullName evidence="8">Ribosomal protein uS12 methylthiotransferase RimO</fullName>
        <shortName evidence="8">uS12 MTTase</shortName>
        <shortName evidence="8">uS12 methylthiotransferase</shortName>
        <ecNumber evidence="8">2.8.4.4</ecNumber>
    </recommendedName>
    <alternativeName>
        <fullName evidence="8">Ribosomal protein uS12 (aspartate-C(3))-methylthiotransferase</fullName>
    </alternativeName>
    <alternativeName>
        <fullName evidence="8">Ribosome maturation factor RimO</fullName>
    </alternativeName>
</protein>
<dbReference type="InterPro" id="IPR006638">
    <property type="entry name" value="Elp3/MiaA/NifB-like_rSAM"/>
</dbReference>
<dbReference type="GO" id="GO:0006400">
    <property type="term" value="P:tRNA modification"/>
    <property type="evidence" value="ECO:0007669"/>
    <property type="project" value="InterPro"/>
</dbReference>
<dbReference type="Pfam" id="PF04055">
    <property type="entry name" value="Radical_SAM"/>
    <property type="match status" value="1"/>
</dbReference>
<comment type="similarity">
    <text evidence="8">Belongs to the methylthiotransferase family. RimO subfamily.</text>
</comment>
<feature type="binding site" evidence="8">
    <location>
        <position position="87"/>
    </location>
    <ligand>
        <name>[4Fe-4S] cluster</name>
        <dbReference type="ChEBI" id="CHEBI:49883"/>
        <label>1</label>
    </ligand>
</feature>
<reference evidence="12" key="2">
    <citation type="submission" date="2021-04" db="EMBL/GenBank/DDBJ databases">
        <authorList>
            <person name="Gilroy R."/>
        </authorList>
    </citation>
    <scope>NUCLEOTIDE SEQUENCE</scope>
    <source>
        <strain evidence="12">USASDec5-558</strain>
    </source>
</reference>
<dbReference type="SFLD" id="SFLDG01061">
    <property type="entry name" value="methylthiotransferase"/>
    <property type="match status" value="1"/>
</dbReference>
<dbReference type="SMART" id="SM00729">
    <property type="entry name" value="Elp3"/>
    <property type="match status" value="1"/>
</dbReference>
<dbReference type="PROSITE" id="PS51449">
    <property type="entry name" value="MTTASE_N"/>
    <property type="match status" value="1"/>
</dbReference>
<evidence type="ECO:0000256" key="1">
    <source>
        <dbReference type="ARBA" id="ARBA00022485"/>
    </source>
</evidence>
<evidence type="ECO:0000313" key="12">
    <source>
        <dbReference type="EMBL" id="HIX56038.1"/>
    </source>
</evidence>
<dbReference type="InterPro" id="IPR005840">
    <property type="entry name" value="Ribosomal_uS12_MeSTrfase_RimO"/>
</dbReference>
<dbReference type="SUPFAM" id="SSF102114">
    <property type="entry name" value="Radical SAM enzymes"/>
    <property type="match status" value="1"/>
</dbReference>
<comment type="subcellular location">
    <subcellularLocation>
        <location evidence="8">Cytoplasm</location>
    </subcellularLocation>
</comment>
<reference evidence="12" key="1">
    <citation type="journal article" date="2021" name="PeerJ">
        <title>Extensive microbial diversity within the chicken gut microbiome revealed by metagenomics and culture.</title>
        <authorList>
            <person name="Gilroy R."/>
            <person name="Ravi A."/>
            <person name="Getino M."/>
            <person name="Pursley I."/>
            <person name="Horton D.L."/>
            <person name="Alikhan N.F."/>
            <person name="Baker D."/>
            <person name="Gharbi K."/>
            <person name="Hall N."/>
            <person name="Watson M."/>
            <person name="Adriaenssens E.M."/>
            <person name="Foster-Nyarko E."/>
            <person name="Jarju S."/>
            <person name="Secka A."/>
            <person name="Antonio M."/>
            <person name="Oren A."/>
            <person name="Chaudhuri R.R."/>
            <person name="La Ragione R."/>
            <person name="Hildebrand F."/>
            <person name="Pallen M.J."/>
        </authorList>
    </citation>
    <scope>NUCLEOTIDE SEQUENCE</scope>
    <source>
        <strain evidence="12">USASDec5-558</strain>
    </source>
</reference>
<dbReference type="GO" id="GO:0103039">
    <property type="term" value="F:protein methylthiotransferase activity"/>
    <property type="evidence" value="ECO:0007669"/>
    <property type="project" value="UniProtKB-EC"/>
</dbReference>
<feature type="binding site" evidence="8">
    <location>
        <position position="154"/>
    </location>
    <ligand>
        <name>[4Fe-4S] cluster</name>
        <dbReference type="ChEBI" id="CHEBI:49883"/>
        <label>2</label>
        <note>4Fe-4S-S-AdoMet</note>
    </ligand>
</feature>
<dbReference type="GO" id="GO:0046872">
    <property type="term" value="F:metal ion binding"/>
    <property type="evidence" value="ECO:0007669"/>
    <property type="project" value="UniProtKB-KW"/>
</dbReference>
<dbReference type="EC" id="2.8.4.4" evidence="8"/>
<evidence type="ECO:0000256" key="4">
    <source>
        <dbReference type="ARBA" id="ARBA00022691"/>
    </source>
</evidence>
<gene>
    <name evidence="8 12" type="primary">rimO</name>
    <name evidence="12" type="ORF">H9850_01025</name>
</gene>
<feature type="domain" description="MTTase N-terminal" evidence="10">
    <location>
        <begin position="13"/>
        <end position="123"/>
    </location>
</feature>
<dbReference type="SFLD" id="SFLDS00029">
    <property type="entry name" value="Radical_SAM"/>
    <property type="match status" value="1"/>
</dbReference>
<comment type="cofactor">
    <cofactor evidence="8">
        <name>[4Fe-4S] cluster</name>
        <dbReference type="ChEBI" id="CHEBI:49883"/>
    </cofactor>
    <text evidence="8">Binds 2 [4Fe-4S] clusters. One cluster is coordinated with 3 cysteines and an exchangeable S-adenosyl-L-methionine.</text>
</comment>
<dbReference type="Gene3D" id="3.80.30.20">
    <property type="entry name" value="tm_1862 like domain"/>
    <property type="match status" value="1"/>
</dbReference>
<dbReference type="CDD" id="cd01335">
    <property type="entry name" value="Radical_SAM"/>
    <property type="match status" value="1"/>
</dbReference>
<dbReference type="PROSITE" id="PS01278">
    <property type="entry name" value="MTTASE_RADICAL"/>
    <property type="match status" value="1"/>
</dbReference>
<dbReference type="Pfam" id="PF18693">
    <property type="entry name" value="TRAM_2"/>
    <property type="match status" value="1"/>
</dbReference>
<dbReference type="EMBL" id="DXEV01000022">
    <property type="protein sequence ID" value="HIX56038.1"/>
    <property type="molecule type" value="Genomic_DNA"/>
</dbReference>
<feature type="binding site" evidence="8">
    <location>
        <position position="22"/>
    </location>
    <ligand>
        <name>[4Fe-4S] cluster</name>
        <dbReference type="ChEBI" id="CHEBI:49883"/>
        <label>1</label>
    </ligand>
</feature>
<comment type="caution">
    <text evidence="12">The sequence shown here is derived from an EMBL/GenBank/DDBJ whole genome shotgun (WGS) entry which is preliminary data.</text>
</comment>
<dbReference type="InterPro" id="IPR005839">
    <property type="entry name" value="Methylthiotransferase"/>
</dbReference>
<evidence type="ECO:0000256" key="8">
    <source>
        <dbReference type="HAMAP-Rule" id="MF_01865"/>
    </source>
</evidence>
<dbReference type="GO" id="GO:0051539">
    <property type="term" value="F:4 iron, 4 sulfur cluster binding"/>
    <property type="evidence" value="ECO:0007669"/>
    <property type="project" value="UniProtKB-UniRule"/>
</dbReference>
<dbReference type="InterPro" id="IPR002792">
    <property type="entry name" value="TRAM_dom"/>
</dbReference>
<dbReference type="Gene3D" id="3.40.50.12160">
    <property type="entry name" value="Methylthiotransferase, N-terminal domain"/>
    <property type="match status" value="1"/>
</dbReference>
<keyword evidence="4 8" id="KW-0949">S-adenosyl-L-methionine</keyword>
<dbReference type="InterPro" id="IPR013848">
    <property type="entry name" value="Methylthiotransferase_N"/>
</dbReference>
<keyword evidence="5 8" id="KW-0479">Metal-binding</keyword>
<dbReference type="InterPro" id="IPR007197">
    <property type="entry name" value="rSAM"/>
</dbReference>
<dbReference type="AlphaFoldDB" id="A0A9D1WC01"/>
<dbReference type="InterPro" id="IPR023404">
    <property type="entry name" value="rSAM_horseshoe"/>
</dbReference>
<accession>A0A9D1WC01</accession>
<dbReference type="SFLD" id="SFLDF00274">
    <property type="entry name" value="ribosomal_protein_S12_methylth"/>
    <property type="match status" value="1"/>
</dbReference>
<dbReference type="GO" id="GO:0005829">
    <property type="term" value="C:cytosol"/>
    <property type="evidence" value="ECO:0007669"/>
    <property type="project" value="TreeGrafter"/>
</dbReference>
<dbReference type="SFLD" id="SFLDG01082">
    <property type="entry name" value="B12-binding_domain_containing"/>
    <property type="match status" value="1"/>
</dbReference>
<dbReference type="Proteomes" id="UP000886829">
    <property type="component" value="Unassembled WGS sequence"/>
</dbReference>
<keyword evidence="12" id="KW-0687">Ribonucleoprotein</keyword>
<dbReference type="HAMAP" id="MF_01865">
    <property type="entry name" value="MTTase_RimO"/>
    <property type="match status" value="1"/>
</dbReference>
<feature type="binding site" evidence="8">
    <location>
        <position position="158"/>
    </location>
    <ligand>
        <name>[4Fe-4S] cluster</name>
        <dbReference type="ChEBI" id="CHEBI:49883"/>
        <label>2</label>
        <note>4Fe-4S-S-AdoMet</note>
    </ligand>
</feature>
<evidence type="ECO:0000256" key="2">
    <source>
        <dbReference type="ARBA" id="ARBA00022490"/>
    </source>
</evidence>
<dbReference type="PROSITE" id="PS51918">
    <property type="entry name" value="RADICAL_SAM"/>
    <property type="match status" value="1"/>
</dbReference>
<name>A0A9D1WC01_9GAMM</name>
<keyword evidence="2 8" id="KW-0963">Cytoplasm</keyword>
<feature type="binding site" evidence="8">
    <location>
        <position position="161"/>
    </location>
    <ligand>
        <name>[4Fe-4S] cluster</name>
        <dbReference type="ChEBI" id="CHEBI:49883"/>
        <label>2</label>
        <note>4Fe-4S-S-AdoMet</note>
    </ligand>
</feature>
<evidence type="ECO:0000256" key="6">
    <source>
        <dbReference type="ARBA" id="ARBA00023004"/>
    </source>
</evidence>
<dbReference type="PANTHER" id="PTHR43837:SF1">
    <property type="entry name" value="RIBOSOMAL PROTEIN US12 METHYLTHIOTRANSFERASE RIMO"/>
    <property type="match status" value="1"/>
</dbReference>
<dbReference type="GO" id="GO:0035599">
    <property type="term" value="F:aspartic acid methylthiotransferase activity"/>
    <property type="evidence" value="ECO:0007669"/>
    <property type="project" value="TreeGrafter"/>
</dbReference>
<dbReference type="Gene3D" id="2.40.50.140">
    <property type="entry name" value="Nucleic acid-binding proteins"/>
    <property type="match status" value="1"/>
</dbReference>
<dbReference type="PROSITE" id="PS50926">
    <property type="entry name" value="TRAM"/>
    <property type="match status" value="1"/>
</dbReference>
<keyword evidence="1 8" id="KW-0004">4Fe-4S</keyword>
<proteinExistence type="inferred from homology"/>
<comment type="catalytic activity">
    <reaction evidence="8">
        <text>L-aspartate(89)-[ribosomal protein uS12]-hydrogen + (sulfur carrier)-SH + AH2 + 2 S-adenosyl-L-methionine = 3-methylsulfanyl-L-aspartate(89)-[ribosomal protein uS12]-hydrogen + (sulfur carrier)-H + 5'-deoxyadenosine + L-methionine + A + S-adenosyl-L-homocysteine + 2 H(+)</text>
        <dbReference type="Rhea" id="RHEA:37087"/>
        <dbReference type="Rhea" id="RHEA-COMP:10460"/>
        <dbReference type="Rhea" id="RHEA-COMP:10461"/>
        <dbReference type="Rhea" id="RHEA-COMP:14737"/>
        <dbReference type="Rhea" id="RHEA-COMP:14739"/>
        <dbReference type="ChEBI" id="CHEBI:13193"/>
        <dbReference type="ChEBI" id="CHEBI:15378"/>
        <dbReference type="ChEBI" id="CHEBI:17319"/>
        <dbReference type="ChEBI" id="CHEBI:17499"/>
        <dbReference type="ChEBI" id="CHEBI:29917"/>
        <dbReference type="ChEBI" id="CHEBI:29961"/>
        <dbReference type="ChEBI" id="CHEBI:57844"/>
        <dbReference type="ChEBI" id="CHEBI:57856"/>
        <dbReference type="ChEBI" id="CHEBI:59789"/>
        <dbReference type="ChEBI" id="CHEBI:64428"/>
        <dbReference type="ChEBI" id="CHEBI:73599"/>
        <dbReference type="EC" id="2.8.4.4"/>
    </reaction>
</comment>
<feature type="domain" description="Radical SAM core" evidence="11">
    <location>
        <begin position="140"/>
        <end position="369"/>
    </location>
</feature>
<dbReference type="InterPro" id="IPR038135">
    <property type="entry name" value="Methylthiotransferase_N_sf"/>
</dbReference>
<evidence type="ECO:0000313" key="13">
    <source>
        <dbReference type="Proteomes" id="UP000886829"/>
    </source>
</evidence>
<dbReference type="FunFam" id="3.80.30.20:FF:000001">
    <property type="entry name" value="tRNA-2-methylthio-N(6)-dimethylallyladenosine synthase 2"/>
    <property type="match status" value="1"/>
</dbReference>
<evidence type="ECO:0000259" key="9">
    <source>
        <dbReference type="PROSITE" id="PS50926"/>
    </source>
</evidence>
<keyword evidence="3 8" id="KW-0808">Transferase</keyword>
<comment type="function">
    <text evidence="8">Catalyzes the methylthiolation of an aspartic acid residue of ribosomal protein uS12.</text>
</comment>
<feature type="binding site" evidence="8">
    <location>
        <position position="58"/>
    </location>
    <ligand>
        <name>[4Fe-4S] cluster</name>
        <dbReference type="ChEBI" id="CHEBI:49883"/>
        <label>1</label>
    </ligand>
</feature>
<evidence type="ECO:0000256" key="3">
    <source>
        <dbReference type="ARBA" id="ARBA00022679"/>
    </source>
</evidence>
<keyword evidence="7 8" id="KW-0411">Iron-sulfur</keyword>
<keyword evidence="12" id="KW-0689">Ribosomal protein</keyword>
<dbReference type="Pfam" id="PF00919">
    <property type="entry name" value="UPF0004"/>
    <property type="match status" value="1"/>
</dbReference>